<dbReference type="GO" id="GO:0005524">
    <property type="term" value="F:ATP binding"/>
    <property type="evidence" value="ECO:0007669"/>
    <property type="project" value="TreeGrafter"/>
</dbReference>
<dbReference type="PANTHER" id="PTHR19211:SF15">
    <property type="entry name" value="ATP-BINDING CASSETTE SUB-FAMILY F MEMBER 2"/>
    <property type="match status" value="1"/>
</dbReference>
<evidence type="ECO:0000256" key="1">
    <source>
        <dbReference type="ARBA" id="ARBA00022737"/>
    </source>
</evidence>
<evidence type="ECO:0008006" key="4">
    <source>
        <dbReference type="Google" id="ProtNLM"/>
    </source>
</evidence>
<dbReference type="SUPFAM" id="SSF52540">
    <property type="entry name" value="P-loop containing nucleoside triphosphate hydrolases"/>
    <property type="match status" value="1"/>
</dbReference>
<proteinExistence type="predicted"/>
<evidence type="ECO:0000313" key="2">
    <source>
        <dbReference type="EMBL" id="TDL30206.1"/>
    </source>
</evidence>
<sequence length="157" mass="18888">MPSTNDNPRRVYIPPIYRRTRYRRSRKHRHVPRARWAEPAKINAIDFIVESAKKKVVKIEKRSSTRRWRRTSTRWRWRRRRQPHLLFHDEPTNHLDFGAVVWLEADLSTYNHVLVVTSHSQDSVCTNIMELTPKKKKVYYTGNHTTSVRTKNENEVS</sequence>
<dbReference type="STRING" id="50990.A0A4R5XI87"/>
<dbReference type="VEuPathDB" id="FungiDB:BD410DRAFT_834379"/>
<name>A0A4R5XI87_9AGAM</name>
<dbReference type="Proteomes" id="UP000294933">
    <property type="component" value="Unassembled WGS sequence"/>
</dbReference>
<dbReference type="EMBL" id="ML170156">
    <property type="protein sequence ID" value="TDL30206.1"/>
    <property type="molecule type" value="Genomic_DNA"/>
</dbReference>
<dbReference type="Gene3D" id="3.40.50.300">
    <property type="entry name" value="P-loop containing nucleotide triphosphate hydrolases"/>
    <property type="match status" value="1"/>
</dbReference>
<organism evidence="2 3">
    <name type="scientific">Rickenella mellea</name>
    <dbReference type="NCBI Taxonomy" id="50990"/>
    <lineage>
        <taxon>Eukaryota</taxon>
        <taxon>Fungi</taxon>
        <taxon>Dikarya</taxon>
        <taxon>Basidiomycota</taxon>
        <taxon>Agaricomycotina</taxon>
        <taxon>Agaricomycetes</taxon>
        <taxon>Hymenochaetales</taxon>
        <taxon>Rickenellaceae</taxon>
        <taxon>Rickenella</taxon>
    </lineage>
</organism>
<keyword evidence="3" id="KW-1185">Reference proteome</keyword>
<protein>
    <recommendedName>
        <fullName evidence="4">ABC transporter domain-containing protein</fullName>
    </recommendedName>
</protein>
<dbReference type="OrthoDB" id="3260351at2759"/>
<dbReference type="AlphaFoldDB" id="A0A4R5XI87"/>
<evidence type="ECO:0000313" key="3">
    <source>
        <dbReference type="Proteomes" id="UP000294933"/>
    </source>
</evidence>
<dbReference type="InterPro" id="IPR050611">
    <property type="entry name" value="ABCF"/>
</dbReference>
<accession>A0A4R5XI87</accession>
<gene>
    <name evidence="2" type="ORF">BD410DRAFT_834379</name>
</gene>
<reference evidence="2 3" key="1">
    <citation type="submission" date="2018-06" db="EMBL/GenBank/DDBJ databases">
        <title>A transcriptomic atlas of mushroom development highlights an independent origin of complex multicellularity.</title>
        <authorList>
            <consortium name="DOE Joint Genome Institute"/>
            <person name="Krizsan K."/>
            <person name="Almasi E."/>
            <person name="Merenyi Z."/>
            <person name="Sahu N."/>
            <person name="Viragh M."/>
            <person name="Koszo T."/>
            <person name="Mondo S."/>
            <person name="Kiss B."/>
            <person name="Balint B."/>
            <person name="Kues U."/>
            <person name="Barry K."/>
            <person name="Hegedus J.C."/>
            <person name="Henrissat B."/>
            <person name="Johnson J."/>
            <person name="Lipzen A."/>
            <person name="Ohm R."/>
            <person name="Nagy I."/>
            <person name="Pangilinan J."/>
            <person name="Yan J."/>
            <person name="Xiong Y."/>
            <person name="Grigoriev I.V."/>
            <person name="Hibbett D.S."/>
            <person name="Nagy L.G."/>
        </authorList>
    </citation>
    <scope>NUCLEOTIDE SEQUENCE [LARGE SCALE GENOMIC DNA]</scope>
    <source>
        <strain evidence="2 3">SZMC22713</strain>
    </source>
</reference>
<keyword evidence="1" id="KW-0677">Repeat</keyword>
<dbReference type="InterPro" id="IPR027417">
    <property type="entry name" value="P-loop_NTPase"/>
</dbReference>
<dbReference type="PANTHER" id="PTHR19211">
    <property type="entry name" value="ATP-BINDING TRANSPORT PROTEIN-RELATED"/>
    <property type="match status" value="1"/>
</dbReference>